<keyword evidence="2" id="KW-1185">Reference proteome</keyword>
<evidence type="ECO:0000313" key="1">
    <source>
        <dbReference type="EMBL" id="KAH3737437.1"/>
    </source>
</evidence>
<gene>
    <name evidence="1" type="ORF">DPMN_044030</name>
</gene>
<proteinExistence type="predicted"/>
<evidence type="ECO:0000313" key="2">
    <source>
        <dbReference type="Proteomes" id="UP000828390"/>
    </source>
</evidence>
<dbReference type="AlphaFoldDB" id="A0A9D4HYI8"/>
<sequence length="122" mass="14293">MKETHWKTMRISGISTDKHEQTTLENHENIRNQYRVVRMKEPLWKTMRISGISTEQKEPGISTEESVLSILRIKPGISTEKEPGISTEESVLSILRIVSRKEQQLKTMRYWYDMVEDTTIKG</sequence>
<accession>A0A9D4HYI8</accession>
<comment type="caution">
    <text evidence="1">The sequence shown here is derived from an EMBL/GenBank/DDBJ whole genome shotgun (WGS) entry which is preliminary data.</text>
</comment>
<name>A0A9D4HYI8_DREPO</name>
<organism evidence="1 2">
    <name type="scientific">Dreissena polymorpha</name>
    <name type="common">Zebra mussel</name>
    <name type="synonym">Mytilus polymorpha</name>
    <dbReference type="NCBI Taxonomy" id="45954"/>
    <lineage>
        <taxon>Eukaryota</taxon>
        <taxon>Metazoa</taxon>
        <taxon>Spiralia</taxon>
        <taxon>Lophotrochozoa</taxon>
        <taxon>Mollusca</taxon>
        <taxon>Bivalvia</taxon>
        <taxon>Autobranchia</taxon>
        <taxon>Heteroconchia</taxon>
        <taxon>Euheterodonta</taxon>
        <taxon>Imparidentia</taxon>
        <taxon>Neoheterodontei</taxon>
        <taxon>Myida</taxon>
        <taxon>Dreissenoidea</taxon>
        <taxon>Dreissenidae</taxon>
        <taxon>Dreissena</taxon>
    </lineage>
</organism>
<dbReference type="EMBL" id="JAIWYP010000011">
    <property type="protein sequence ID" value="KAH3737437.1"/>
    <property type="molecule type" value="Genomic_DNA"/>
</dbReference>
<protein>
    <submittedName>
        <fullName evidence="1">Uncharacterized protein</fullName>
    </submittedName>
</protein>
<reference evidence="1" key="1">
    <citation type="journal article" date="2019" name="bioRxiv">
        <title>The Genome of the Zebra Mussel, Dreissena polymorpha: A Resource for Invasive Species Research.</title>
        <authorList>
            <person name="McCartney M.A."/>
            <person name="Auch B."/>
            <person name="Kono T."/>
            <person name="Mallez S."/>
            <person name="Zhang Y."/>
            <person name="Obille A."/>
            <person name="Becker A."/>
            <person name="Abrahante J.E."/>
            <person name="Garbe J."/>
            <person name="Badalamenti J.P."/>
            <person name="Herman A."/>
            <person name="Mangelson H."/>
            <person name="Liachko I."/>
            <person name="Sullivan S."/>
            <person name="Sone E.D."/>
            <person name="Koren S."/>
            <person name="Silverstein K.A.T."/>
            <person name="Beckman K.B."/>
            <person name="Gohl D.M."/>
        </authorList>
    </citation>
    <scope>NUCLEOTIDE SEQUENCE</scope>
    <source>
        <strain evidence="1">Duluth1</strain>
        <tissue evidence="1">Whole animal</tissue>
    </source>
</reference>
<reference evidence="1" key="2">
    <citation type="submission" date="2020-11" db="EMBL/GenBank/DDBJ databases">
        <authorList>
            <person name="McCartney M.A."/>
            <person name="Auch B."/>
            <person name="Kono T."/>
            <person name="Mallez S."/>
            <person name="Becker A."/>
            <person name="Gohl D.M."/>
            <person name="Silverstein K.A.T."/>
            <person name="Koren S."/>
            <person name="Bechman K.B."/>
            <person name="Herman A."/>
            <person name="Abrahante J.E."/>
            <person name="Garbe J."/>
        </authorList>
    </citation>
    <scope>NUCLEOTIDE SEQUENCE</scope>
    <source>
        <strain evidence="1">Duluth1</strain>
        <tissue evidence="1">Whole animal</tissue>
    </source>
</reference>
<dbReference type="Proteomes" id="UP000828390">
    <property type="component" value="Unassembled WGS sequence"/>
</dbReference>